<comment type="caution">
    <text evidence="2">The sequence shown here is derived from an EMBL/GenBank/DDBJ whole genome shotgun (WGS) entry which is preliminary data.</text>
</comment>
<protein>
    <submittedName>
        <fullName evidence="2">Uncharacterized protein</fullName>
    </submittedName>
</protein>
<dbReference type="EMBL" id="JACCJB010000002">
    <property type="protein sequence ID" value="KAF6230537.1"/>
    <property type="molecule type" value="Genomic_DNA"/>
</dbReference>
<sequence>MSDNDQAGESSNAAIPPHNDGPNERSKYEKNWKLDTKHVELYKEKDKVYVRGARGVDPKPYKIYKVLGEAQYKLSRDGTCDGKVYRQQDIQTVP</sequence>
<dbReference type="Proteomes" id="UP000593566">
    <property type="component" value="Unassembled WGS sequence"/>
</dbReference>
<keyword evidence="3" id="KW-1185">Reference proteome</keyword>
<feature type="region of interest" description="Disordered" evidence="1">
    <location>
        <begin position="1"/>
        <end position="31"/>
    </location>
</feature>
<name>A0A8H6L050_9LECA</name>
<accession>A0A8H6L050</accession>
<dbReference type="GeneID" id="59333287"/>
<evidence type="ECO:0000313" key="3">
    <source>
        <dbReference type="Proteomes" id="UP000593566"/>
    </source>
</evidence>
<gene>
    <name evidence="2" type="ORF">HO133_004881</name>
</gene>
<dbReference type="AlphaFoldDB" id="A0A8H6L050"/>
<proteinExistence type="predicted"/>
<evidence type="ECO:0000256" key="1">
    <source>
        <dbReference type="SAM" id="MobiDB-lite"/>
    </source>
</evidence>
<feature type="compositionally biased region" description="Basic and acidic residues" evidence="1">
    <location>
        <begin position="21"/>
        <end position="31"/>
    </location>
</feature>
<feature type="compositionally biased region" description="Polar residues" evidence="1">
    <location>
        <begin position="1"/>
        <end position="13"/>
    </location>
</feature>
<evidence type="ECO:0000313" key="2">
    <source>
        <dbReference type="EMBL" id="KAF6230537.1"/>
    </source>
</evidence>
<dbReference type="RefSeq" id="XP_037157794.1">
    <property type="nucleotide sequence ID" value="XM_037295793.1"/>
</dbReference>
<reference evidence="2 3" key="1">
    <citation type="journal article" date="2020" name="Genomics">
        <title>Complete, high-quality genomes from long-read metagenomic sequencing of two wolf lichen thalli reveals enigmatic genome architecture.</title>
        <authorList>
            <person name="McKenzie S.K."/>
            <person name="Walston R.F."/>
            <person name="Allen J.L."/>
        </authorList>
    </citation>
    <scope>NUCLEOTIDE SEQUENCE [LARGE SCALE GENOMIC DNA]</scope>
    <source>
        <strain evidence="2">WasteWater1</strain>
    </source>
</reference>
<organism evidence="2 3">
    <name type="scientific">Letharia lupina</name>
    <dbReference type="NCBI Taxonomy" id="560253"/>
    <lineage>
        <taxon>Eukaryota</taxon>
        <taxon>Fungi</taxon>
        <taxon>Dikarya</taxon>
        <taxon>Ascomycota</taxon>
        <taxon>Pezizomycotina</taxon>
        <taxon>Lecanoromycetes</taxon>
        <taxon>OSLEUM clade</taxon>
        <taxon>Lecanoromycetidae</taxon>
        <taxon>Lecanorales</taxon>
        <taxon>Lecanorineae</taxon>
        <taxon>Parmeliaceae</taxon>
        <taxon>Letharia</taxon>
    </lineage>
</organism>